<reference evidence="2 3" key="1">
    <citation type="journal article" date="2009" name="Science">
        <title>Green evolution and dynamic adaptations revealed by genomes of the marine picoeukaryotes Micromonas.</title>
        <authorList>
            <person name="Worden A.Z."/>
            <person name="Lee J.H."/>
            <person name="Mock T."/>
            <person name="Rouze P."/>
            <person name="Simmons M.P."/>
            <person name="Aerts A.L."/>
            <person name="Allen A.E."/>
            <person name="Cuvelier M.L."/>
            <person name="Derelle E."/>
            <person name="Everett M.V."/>
            <person name="Foulon E."/>
            <person name="Grimwood J."/>
            <person name="Gundlach H."/>
            <person name="Henrissat B."/>
            <person name="Napoli C."/>
            <person name="McDonald S.M."/>
            <person name="Parker M.S."/>
            <person name="Rombauts S."/>
            <person name="Salamov A."/>
            <person name="Von Dassow P."/>
            <person name="Badger J.H."/>
            <person name="Coutinho P.M."/>
            <person name="Demir E."/>
            <person name="Dubchak I."/>
            <person name="Gentemann C."/>
            <person name="Eikrem W."/>
            <person name="Gready J.E."/>
            <person name="John U."/>
            <person name="Lanier W."/>
            <person name="Lindquist E.A."/>
            <person name="Lucas S."/>
            <person name="Mayer K.F."/>
            <person name="Moreau H."/>
            <person name="Not F."/>
            <person name="Otillar R."/>
            <person name="Panaud O."/>
            <person name="Pangilinan J."/>
            <person name="Paulsen I."/>
            <person name="Piegu B."/>
            <person name="Poliakov A."/>
            <person name="Robbens S."/>
            <person name="Schmutz J."/>
            <person name="Toulza E."/>
            <person name="Wyss T."/>
            <person name="Zelensky A."/>
            <person name="Zhou K."/>
            <person name="Armbrust E.V."/>
            <person name="Bhattacharya D."/>
            <person name="Goodenough U.W."/>
            <person name="Van de Peer Y."/>
            <person name="Grigoriev I.V."/>
        </authorList>
    </citation>
    <scope>NUCLEOTIDE SEQUENCE [LARGE SCALE GENOMIC DNA]</scope>
    <source>
        <strain evidence="2 3">CCMP1545</strain>
    </source>
</reference>
<accession>C1MVR7</accession>
<evidence type="ECO:0000313" key="3">
    <source>
        <dbReference type="Proteomes" id="UP000001876"/>
    </source>
</evidence>
<dbReference type="GO" id="GO:0006508">
    <property type="term" value="P:proteolysis"/>
    <property type="evidence" value="ECO:0007669"/>
    <property type="project" value="InterPro"/>
</dbReference>
<protein>
    <submittedName>
        <fullName evidence="2">Predicted protein</fullName>
    </submittedName>
</protein>
<dbReference type="RefSeq" id="XP_003060088.1">
    <property type="nucleotide sequence ID" value="XM_003060042.1"/>
</dbReference>
<evidence type="ECO:0000259" key="1">
    <source>
        <dbReference type="Pfam" id="PF02557"/>
    </source>
</evidence>
<evidence type="ECO:0000313" key="2">
    <source>
        <dbReference type="EMBL" id="EEH56040.1"/>
    </source>
</evidence>
<dbReference type="InterPro" id="IPR009045">
    <property type="entry name" value="Zn_M74/Hedgehog-like"/>
</dbReference>
<dbReference type="KEGG" id="mpp:MICPUCDRAFT_18607"/>
<dbReference type="AlphaFoldDB" id="C1MVR7"/>
<dbReference type="PANTHER" id="PTHR34385:SF1">
    <property type="entry name" value="PEPTIDOGLYCAN L-ALANYL-D-GLUTAMATE ENDOPEPTIDASE CWLK"/>
    <property type="match status" value="1"/>
</dbReference>
<keyword evidence="3" id="KW-1185">Reference proteome</keyword>
<dbReference type="OrthoDB" id="2019653at2759"/>
<dbReference type="CDD" id="cd14852">
    <property type="entry name" value="LD-carboxypeptidase"/>
    <property type="match status" value="1"/>
</dbReference>
<gene>
    <name evidence="2" type="ORF">MICPUCDRAFT_18607</name>
</gene>
<feature type="domain" description="D-alanyl-D-alanine carboxypeptidase-like core" evidence="1">
    <location>
        <begin position="38"/>
        <end position="166"/>
    </location>
</feature>
<proteinExistence type="predicted"/>
<dbReference type="InterPro" id="IPR052179">
    <property type="entry name" value="DD-CPase-like"/>
</dbReference>
<dbReference type="GeneID" id="9685526"/>
<dbReference type="eggNOG" id="ENOG502SP5V">
    <property type="taxonomic scope" value="Eukaryota"/>
</dbReference>
<dbReference type="PANTHER" id="PTHR34385">
    <property type="entry name" value="D-ALANYL-D-ALANINE CARBOXYPEPTIDASE"/>
    <property type="match status" value="1"/>
</dbReference>
<name>C1MVR7_MICPC</name>
<dbReference type="EMBL" id="GG663741">
    <property type="protein sequence ID" value="EEH56040.1"/>
    <property type="molecule type" value="Genomic_DNA"/>
</dbReference>
<dbReference type="GO" id="GO:0008233">
    <property type="term" value="F:peptidase activity"/>
    <property type="evidence" value="ECO:0007669"/>
    <property type="project" value="InterPro"/>
</dbReference>
<dbReference type="Proteomes" id="UP000001876">
    <property type="component" value="Unassembled WGS sequence"/>
</dbReference>
<organism evidence="3">
    <name type="scientific">Micromonas pusilla (strain CCMP1545)</name>
    <name type="common">Picoplanktonic green alga</name>
    <dbReference type="NCBI Taxonomy" id="564608"/>
    <lineage>
        <taxon>Eukaryota</taxon>
        <taxon>Viridiplantae</taxon>
        <taxon>Chlorophyta</taxon>
        <taxon>Mamiellophyceae</taxon>
        <taxon>Mamiellales</taxon>
        <taxon>Mamiellaceae</taxon>
        <taxon>Micromonas</taxon>
    </lineage>
</organism>
<dbReference type="Gene3D" id="3.30.1380.10">
    <property type="match status" value="1"/>
</dbReference>
<dbReference type="SUPFAM" id="SSF55166">
    <property type="entry name" value="Hedgehog/DD-peptidase"/>
    <property type="match status" value="1"/>
</dbReference>
<dbReference type="InterPro" id="IPR058193">
    <property type="entry name" value="VanY/YodJ_core_dom"/>
</dbReference>
<dbReference type="Pfam" id="PF02557">
    <property type="entry name" value="VanY"/>
    <property type="match status" value="1"/>
</dbReference>
<sequence length="182" mass="19764">MASSSVAAPAHILGHYRMEEAPRRDLVPLSDARYGRVTLRRSAAAAWRRMAAAAAADGVTLIPVSGFRSIAHQERLFFDVKAARGQTAAERALVSAPPGHSEHHTGYAVDVSTPSVGDDLVVSFDKTDASRWLRKNAAAFHFEMSFGKDNVMGVSYEPWHYRFVGDSHSLRTFAAPRAAAGK</sequence>
<dbReference type="STRING" id="564608.C1MVR7"/>
<dbReference type="InterPro" id="IPR003709">
    <property type="entry name" value="VanY-like_core_dom"/>
</dbReference>